<feature type="transmembrane region" description="Helical" evidence="7">
    <location>
        <begin position="341"/>
        <end position="362"/>
    </location>
</feature>
<feature type="transmembrane region" description="Helical" evidence="7">
    <location>
        <begin position="302"/>
        <end position="320"/>
    </location>
</feature>
<dbReference type="EMBL" id="CP021121">
    <property type="protein sequence ID" value="ARQ69450.1"/>
    <property type="molecule type" value="Genomic_DNA"/>
</dbReference>
<dbReference type="InterPro" id="IPR036259">
    <property type="entry name" value="MFS_trans_sf"/>
</dbReference>
<dbReference type="AlphaFoldDB" id="A0A1W7CYP6"/>
<keyword evidence="5 7" id="KW-0472">Membrane</keyword>
<evidence type="ECO:0000256" key="5">
    <source>
        <dbReference type="ARBA" id="ARBA00023136"/>
    </source>
</evidence>
<dbReference type="Proteomes" id="UP000194218">
    <property type="component" value="Chromosome"/>
</dbReference>
<feature type="region of interest" description="Disordered" evidence="6">
    <location>
        <begin position="387"/>
        <end position="409"/>
    </location>
</feature>
<keyword evidence="9" id="KW-1185">Reference proteome</keyword>
<dbReference type="PANTHER" id="PTHR23513">
    <property type="entry name" value="INTEGRAL MEMBRANE EFFLUX PROTEIN-RELATED"/>
    <property type="match status" value="1"/>
</dbReference>
<dbReference type="RefSeq" id="WP_086159253.1">
    <property type="nucleotide sequence ID" value="NZ_CP021121.1"/>
</dbReference>
<feature type="transmembrane region" description="Helical" evidence="7">
    <location>
        <begin position="279"/>
        <end position="296"/>
    </location>
</feature>
<keyword evidence="3 7" id="KW-0812">Transmembrane</keyword>
<feature type="transmembrane region" description="Helical" evidence="7">
    <location>
        <begin position="47"/>
        <end position="67"/>
    </location>
</feature>
<dbReference type="KEGG" id="smao:CAG99_11730"/>
<dbReference type="PANTHER" id="PTHR23513:SF11">
    <property type="entry name" value="STAPHYLOFERRIN A TRANSPORTER"/>
    <property type="match status" value="1"/>
</dbReference>
<feature type="transmembrane region" description="Helical" evidence="7">
    <location>
        <begin position="79"/>
        <end position="98"/>
    </location>
</feature>
<keyword evidence="2" id="KW-1003">Cell membrane</keyword>
<evidence type="ECO:0000256" key="3">
    <source>
        <dbReference type="ARBA" id="ARBA00022692"/>
    </source>
</evidence>
<evidence type="ECO:0000256" key="2">
    <source>
        <dbReference type="ARBA" id="ARBA00022475"/>
    </source>
</evidence>
<name>A0A1W7CYP6_9ACTN</name>
<accession>A0A1W7CYP6</accession>
<gene>
    <name evidence="8" type="ORF">CAG99_11730</name>
</gene>
<dbReference type="Gene3D" id="1.20.1250.20">
    <property type="entry name" value="MFS general substrate transporter like domains"/>
    <property type="match status" value="1"/>
</dbReference>
<feature type="transmembrane region" description="Helical" evidence="7">
    <location>
        <begin position="368"/>
        <end position="387"/>
    </location>
</feature>
<feature type="compositionally biased region" description="Basic and acidic residues" evidence="6">
    <location>
        <begin position="397"/>
        <end position="409"/>
    </location>
</feature>
<evidence type="ECO:0000256" key="4">
    <source>
        <dbReference type="ARBA" id="ARBA00022989"/>
    </source>
</evidence>
<evidence type="ECO:0000256" key="7">
    <source>
        <dbReference type="SAM" id="Phobius"/>
    </source>
</evidence>
<evidence type="ECO:0000313" key="8">
    <source>
        <dbReference type="EMBL" id="ARQ69450.1"/>
    </source>
</evidence>
<feature type="transmembrane region" description="Helical" evidence="7">
    <location>
        <begin position="140"/>
        <end position="162"/>
    </location>
</feature>
<evidence type="ECO:0000256" key="1">
    <source>
        <dbReference type="ARBA" id="ARBA00004651"/>
    </source>
</evidence>
<feature type="transmembrane region" description="Helical" evidence="7">
    <location>
        <begin position="104"/>
        <end position="128"/>
    </location>
</feature>
<proteinExistence type="predicted"/>
<evidence type="ECO:0000313" key="9">
    <source>
        <dbReference type="Proteomes" id="UP000194218"/>
    </source>
</evidence>
<reference evidence="8 9" key="1">
    <citation type="submission" date="2017-05" db="EMBL/GenBank/DDBJ databases">
        <title>Complete genome sequence of Streptomyces sp. SCSIO 03032 revealed the diverse biosynthetic pathways for its bioactive secondary metabolites.</title>
        <authorList>
            <person name="Ma L."/>
            <person name="Zhu Y."/>
            <person name="Zhang W."/>
            <person name="Zhang G."/>
            <person name="Tian X."/>
            <person name="Zhang S."/>
            <person name="Zhang C."/>
        </authorList>
    </citation>
    <scope>NUCLEOTIDE SEQUENCE [LARGE SCALE GENOMIC DNA]</scope>
    <source>
        <strain evidence="8 9">SCSIO 03032</strain>
    </source>
</reference>
<feature type="transmembrane region" description="Helical" evidence="7">
    <location>
        <begin position="244"/>
        <end position="267"/>
    </location>
</feature>
<protein>
    <submittedName>
        <fullName evidence="8">MFS transporter</fullName>
    </submittedName>
</protein>
<feature type="transmembrane region" description="Helical" evidence="7">
    <location>
        <begin position="218"/>
        <end position="238"/>
    </location>
</feature>
<dbReference type="GO" id="GO:0005886">
    <property type="term" value="C:plasma membrane"/>
    <property type="evidence" value="ECO:0007669"/>
    <property type="project" value="UniProtKB-SubCell"/>
</dbReference>
<evidence type="ECO:0000256" key="6">
    <source>
        <dbReference type="SAM" id="MobiDB-lite"/>
    </source>
</evidence>
<organism evidence="8 9">
    <name type="scientific">Streptomyces marincola</name>
    <dbReference type="NCBI Taxonomy" id="2878388"/>
    <lineage>
        <taxon>Bacteria</taxon>
        <taxon>Bacillati</taxon>
        <taxon>Actinomycetota</taxon>
        <taxon>Actinomycetes</taxon>
        <taxon>Kitasatosporales</taxon>
        <taxon>Streptomycetaceae</taxon>
        <taxon>Streptomyces</taxon>
    </lineage>
</organism>
<sequence>MRTYRQLFHAPEFTPLFATTAVHLAALTVQGLALGTLVHRATGSPLLTALSMFGGSFAHAIGATLLMSAADRLRPRAGLTAAPLVCAGAALLLAVPGAPMWTALPLVLVTGLVGSVTGGLRWGLLLRVLPAEGYVLGRSVLAVAGGATQVGGYAAGGLLVAAVSPRGALLLSAALFLASAAVARLGLRDRPAPGAGRPSVRETWRVNRRLWSAAERRYVYLALWLPNGLIVGCEALFVPWSPGAAGVLFAASAFGMLAGDVTLGRFVPAARRPALITPLRLLLAAPFLLFALPAAWRLPLPLAAALVALACTGFSASLLLQERLIALTPEEIRGQALGLQAAGTMTMQAVGATLAGAVAQWLPPGQAMGVMAAASLVISLALTPGLVRPPRTPPTPDRSRSAADRRPAS</sequence>
<dbReference type="OrthoDB" id="3287459at2"/>
<dbReference type="SUPFAM" id="SSF103473">
    <property type="entry name" value="MFS general substrate transporter"/>
    <property type="match status" value="1"/>
</dbReference>
<comment type="subcellular location">
    <subcellularLocation>
        <location evidence="1">Cell membrane</location>
        <topology evidence="1">Multi-pass membrane protein</topology>
    </subcellularLocation>
</comment>
<feature type="transmembrane region" description="Helical" evidence="7">
    <location>
        <begin position="168"/>
        <end position="187"/>
    </location>
</feature>
<keyword evidence="4 7" id="KW-1133">Transmembrane helix</keyword>